<evidence type="ECO:0000313" key="2">
    <source>
        <dbReference type="Proteomes" id="UP001139286"/>
    </source>
</evidence>
<organism evidence="1 2">
    <name type="scientific">Neotamlana sargassicola</name>
    <dbReference type="NCBI Taxonomy" id="2883125"/>
    <lineage>
        <taxon>Bacteria</taxon>
        <taxon>Pseudomonadati</taxon>
        <taxon>Bacteroidota</taxon>
        <taxon>Flavobacteriia</taxon>
        <taxon>Flavobacteriales</taxon>
        <taxon>Flavobacteriaceae</taxon>
        <taxon>Neotamlana</taxon>
    </lineage>
</organism>
<dbReference type="Proteomes" id="UP001139286">
    <property type="component" value="Unassembled WGS sequence"/>
</dbReference>
<proteinExistence type="predicted"/>
<gene>
    <name evidence="1" type="ORF">LG651_11640</name>
</gene>
<accession>A0A9X1I6T8</accession>
<evidence type="ECO:0000313" key="1">
    <source>
        <dbReference type="EMBL" id="MCB4808905.1"/>
    </source>
</evidence>
<protein>
    <submittedName>
        <fullName evidence="1">Uncharacterized protein</fullName>
    </submittedName>
</protein>
<dbReference type="EMBL" id="JAJAPX010000004">
    <property type="protein sequence ID" value="MCB4808905.1"/>
    <property type="molecule type" value="Genomic_DNA"/>
</dbReference>
<keyword evidence="2" id="KW-1185">Reference proteome</keyword>
<name>A0A9X1I6T8_9FLAO</name>
<reference evidence="1" key="1">
    <citation type="submission" date="2021-10" db="EMBL/GenBank/DDBJ databases">
        <title>Tamlana sargassums sp. nov., and Tamlana laminarinivorans sp. nov., two new bacteria isolated from the brown alga.</title>
        <authorList>
            <person name="Li J."/>
        </authorList>
    </citation>
    <scope>NUCLEOTIDE SEQUENCE</scope>
    <source>
        <strain evidence="1">62-3</strain>
    </source>
</reference>
<dbReference type="AlphaFoldDB" id="A0A9X1I6T8"/>
<comment type="caution">
    <text evidence="1">The sequence shown here is derived from an EMBL/GenBank/DDBJ whole genome shotgun (WGS) entry which is preliminary data.</text>
</comment>
<sequence>MKINWLPNVSFNENDLRNKLEIEYEFRKKMTKFLIENQIEACCADYNCLVFNFYVSKSYFEISPETPEPLYSSVLFYWKNISLNEVG</sequence>
<dbReference type="RefSeq" id="WP_226696298.1">
    <property type="nucleotide sequence ID" value="NZ_JAJAPX010000004.1"/>
</dbReference>